<comment type="caution">
    <text evidence="2">The sequence shown here is derived from an EMBL/GenBank/DDBJ whole genome shotgun (WGS) entry which is preliminary data.</text>
</comment>
<dbReference type="PANTHER" id="PTHR35796">
    <property type="entry name" value="HYPOTHETICAL CYTOSOLIC PROTEIN"/>
    <property type="match status" value="1"/>
</dbReference>
<dbReference type="SUPFAM" id="SSF50729">
    <property type="entry name" value="PH domain-like"/>
    <property type="match status" value="1"/>
</dbReference>
<dbReference type="Proteomes" id="UP000263486">
    <property type="component" value="Unassembled WGS sequence"/>
</dbReference>
<reference evidence="2 3" key="1">
    <citation type="submission" date="2018-08" db="EMBL/GenBank/DDBJ databases">
        <title>Draft genome sequence of Psychrilyobacter sp. strain SD5 isolated from Black Sea water.</title>
        <authorList>
            <person name="Yadav S."/>
            <person name="Villanueva L."/>
            <person name="Damste J.S.S."/>
        </authorList>
    </citation>
    <scope>NUCLEOTIDE SEQUENCE [LARGE SCALE GENOMIC DNA]</scope>
    <source>
        <strain evidence="2 3">SD5</strain>
    </source>
</reference>
<accession>A0ABX9KDQ0</accession>
<organism evidence="2 3">
    <name type="scientific">Psychrilyobacter piezotolerans</name>
    <dbReference type="NCBI Taxonomy" id="2293438"/>
    <lineage>
        <taxon>Bacteria</taxon>
        <taxon>Fusobacteriati</taxon>
        <taxon>Fusobacteriota</taxon>
        <taxon>Fusobacteriia</taxon>
        <taxon>Fusobacteriales</taxon>
        <taxon>Fusobacteriaceae</taxon>
        <taxon>Psychrilyobacter</taxon>
    </lineage>
</organism>
<evidence type="ECO:0000313" key="3">
    <source>
        <dbReference type="Proteomes" id="UP000263486"/>
    </source>
</evidence>
<dbReference type="Gene3D" id="2.30.29.50">
    <property type="entry name" value="Bacterial Pleckstrin homology domain"/>
    <property type="match status" value="1"/>
</dbReference>
<dbReference type="PANTHER" id="PTHR35796:SF3">
    <property type="entry name" value="BHLH DOMAIN-CONTAINING PROTEIN"/>
    <property type="match status" value="1"/>
</dbReference>
<proteinExistence type="predicted"/>
<dbReference type="EMBL" id="QUAJ01000034">
    <property type="protein sequence ID" value="REI39701.1"/>
    <property type="molecule type" value="Genomic_DNA"/>
</dbReference>
<dbReference type="InterPro" id="IPR012544">
    <property type="entry name" value="PHb"/>
</dbReference>
<sequence length="124" mass="14372">MTNNKQKFTAMVKIPNESSKRDIDFLLKGDEVVLLTYRSIEDMVFFTEKKLITLDLQKTAEKKIQYMCIPYSKIISFSVETTQSFDLDSELKFWLSGLGEFGISFGRGTDIREIITLINDSMEY</sequence>
<dbReference type="Pfam" id="PF08000">
    <property type="entry name" value="bPH_1"/>
    <property type="match status" value="1"/>
</dbReference>
<keyword evidence="3" id="KW-1185">Reference proteome</keyword>
<dbReference type="RefSeq" id="WP_114643452.1">
    <property type="nucleotide sequence ID" value="NZ_JAACIO010000033.1"/>
</dbReference>
<dbReference type="InterPro" id="IPR037063">
    <property type="entry name" value="PHb_sf"/>
</dbReference>
<gene>
    <name evidence="2" type="ORF">DYH56_13745</name>
</gene>
<name>A0ABX9KDQ0_9FUSO</name>
<evidence type="ECO:0000313" key="2">
    <source>
        <dbReference type="EMBL" id="REI39701.1"/>
    </source>
</evidence>
<protein>
    <submittedName>
        <fullName evidence="2">PH domain-containing protein</fullName>
    </submittedName>
</protein>
<feature type="domain" description="Bacterial Pleckstrin homology" evidence="1">
    <location>
        <begin position="8"/>
        <end position="119"/>
    </location>
</feature>
<evidence type="ECO:0000259" key="1">
    <source>
        <dbReference type="Pfam" id="PF08000"/>
    </source>
</evidence>